<dbReference type="Proteomes" id="UP000286100">
    <property type="component" value="Unassembled WGS sequence"/>
</dbReference>
<comment type="caution">
    <text evidence="3">The sequence shown here is derived from an EMBL/GenBank/DDBJ whole genome shotgun (WGS) entry which is preliminary data.</text>
</comment>
<dbReference type="InterPro" id="IPR029044">
    <property type="entry name" value="Nucleotide-diphossugar_trans"/>
</dbReference>
<accession>A0A418WLR5</accession>
<proteinExistence type="predicted"/>
<evidence type="ECO:0000259" key="2">
    <source>
        <dbReference type="Pfam" id="PF12804"/>
    </source>
</evidence>
<dbReference type="CDD" id="cd04182">
    <property type="entry name" value="GT_2_like_f"/>
    <property type="match status" value="1"/>
</dbReference>
<keyword evidence="3" id="KW-0808">Transferase</keyword>
<dbReference type="SUPFAM" id="SSF53448">
    <property type="entry name" value="Nucleotide-diphospho-sugar transferases"/>
    <property type="match status" value="1"/>
</dbReference>
<dbReference type="GO" id="GO:0016779">
    <property type="term" value="F:nucleotidyltransferase activity"/>
    <property type="evidence" value="ECO:0007669"/>
    <property type="project" value="UniProtKB-ARBA"/>
</dbReference>
<evidence type="ECO:0000313" key="4">
    <source>
        <dbReference type="Proteomes" id="UP000286100"/>
    </source>
</evidence>
<dbReference type="EMBL" id="QYUM01000003">
    <property type="protein sequence ID" value="RJF90940.1"/>
    <property type="molecule type" value="Genomic_DNA"/>
</dbReference>
<protein>
    <submittedName>
        <fullName evidence="3">Nucleotidyltransferase family protein</fullName>
    </submittedName>
</protein>
<keyword evidence="1" id="KW-0460">Magnesium</keyword>
<dbReference type="Gene3D" id="3.90.550.10">
    <property type="entry name" value="Spore Coat Polysaccharide Biosynthesis Protein SpsA, Chain A"/>
    <property type="match status" value="1"/>
</dbReference>
<organism evidence="3 4">
    <name type="scientific">Sphingomonas cavernae</name>
    <dbReference type="NCBI Taxonomy" id="2320861"/>
    <lineage>
        <taxon>Bacteria</taxon>
        <taxon>Pseudomonadati</taxon>
        <taxon>Pseudomonadota</taxon>
        <taxon>Alphaproteobacteria</taxon>
        <taxon>Sphingomonadales</taxon>
        <taxon>Sphingomonadaceae</taxon>
        <taxon>Sphingomonas</taxon>
    </lineage>
</organism>
<evidence type="ECO:0000313" key="3">
    <source>
        <dbReference type="EMBL" id="RJF90940.1"/>
    </source>
</evidence>
<dbReference type="PANTHER" id="PTHR43777">
    <property type="entry name" value="MOLYBDENUM COFACTOR CYTIDYLYLTRANSFERASE"/>
    <property type="match status" value="1"/>
</dbReference>
<name>A0A418WLR5_9SPHN</name>
<dbReference type="Pfam" id="PF12804">
    <property type="entry name" value="NTP_transf_3"/>
    <property type="match status" value="1"/>
</dbReference>
<evidence type="ECO:0000256" key="1">
    <source>
        <dbReference type="ARBA" id="ARBA00022842"/>
    </source>
</evidence>
<sequence>MSRSLAGTQGGLDRIDVIMIDAGNIAAILLAAGQSRRFGADDKLLAELDGEPLGLHVARRMVELAAGRLIAVCSSAEGPLAHELGAAGFEIVSNPYPERGLSHSLAKGIKLAAEGGAEAALVCLADMPFVSIGHLRALLAQFDPENTPVVASDRDGTAMPPALFARSVFDRLQQGQGDQGGRALLAAATRAAAGEGELADIDLPEDLLRQR</sequence>
<keyword evidence="4" id="KW-1185">Reference proteome</keyword>
<feature type="domain" description="MobA-like NTP transferase" evidence="2">
    <location>
        <begin position="27"/>
        <end position="188"/>
    </location>
</feature>
<dbReference type="AlphaFoldDB" id="A0A418WLR5"/>
<reference evidence="3 4" key="1">
    <citation type="submission" date="2018-09" db="EMBL/GenBank/DDBJ databases">
        <authorList>
            <person name="Zhu H."/>
        </authorList>
    </citation>
    <scope>NUCLEOTIDE SEQUENCE [LARGE SCALE GENOMIC DNA]</scope>
    <source>
        <strain evidence="3 4">K2R01-6</strain>
    </source>
</reference>
<dbReference type="PANTHER" id="PTHR43777:SF1">
    <property type="entry name" value="MOLYBDENUM COFACTOR CYTIDYLYLTRANSFERASE"/>
    <property type="match status" value="1"/>
</dbReference>
<dbReference type="InterPro" id="IPR025877">
    <property type="entry name" value="MobA-like_NTP_Trfase"/>
</dbReference>
<gene>
    <name evidence="3" type="ORF">D3876_12310</name>
</gene>